<keyword evidence="3" id="KW-1185">Reference proteome</keyword>
<dbReference type="VEuPathDB" id="VectorBase:AMEM21_001536"/>
<organism evidence="2 3">
    <name type="scientific">Anopheles merus</name>
    <name type="common">Mosquito</name>
    <dbReference type="NCBI Taxonomy" id="30066"/>
    <lineage>
        <taxon>Eukaryota</taxon>
        <taxon>Metazoa</taxon>
        <taxon>Ecdysozoa</taxon>
        <taxon>Arthropoda</taxon>
        <taxon>Hexapoda</taxon>
        <taxon>Insecta</taxon>
        <taxon>Pterygota</taxon>
        <taxon>Neoptera</taxon>
        <taxon>Endopterygota</taxon>
        <taxon>Diptera</taxon>
        <taxon>Nematocera</taxon>
        <taxon>Culicoidea</taxon>
        <taxon>Culicidae</taxon>
        <taxon>Anophelinae</taxon>
        <taxon>Anopheles</taxon>
    </lineage>
</organism>
<reference evidence="2" key="1">
    <citation type="submission" date="2020-05" db="UniProtKB">
        <authorList>
            <consortium name="EnsemblMetazoa"/>
        </authorList>
    </citation>
    <scope>IDENTIFICATION</scope>
    <source>
        <strain evidence="2">MAF</strain>
    </source>
</reference>
<accession>A0A182UP07</accession>
<name>A0A182UP07_ANOME</name>
<proteinExistence type="predicted"/>
<dbReference type="Proteomes" id="UP000075903">
    <property type="component" value="Unassembled WGS sequence"/>
</dbReference>
<feature type="region of interest" description="Disordered" evidence="1">
    <location>
        <begin position="1"/>
        <end position="61"/>
    </location>
</feature>
<dbReference type="EnsemblMetazoa" id="AMEM001174-RA">
    <property type="protein sequence ID" value="AMEM001174-PA"/>
    <property type="gene ID" value="AMEM001174"/>
</dbReference>
<evidence type="ECO:0000313" key="2">
    <source>
        <dbReference type="EnsemblMetazoa" id="AMEM001174-PA"/>
    </source>
</evidence>
<feature type="compositionally biased region" description="Polar residues" evidence="1">
    <location>
        <begin position="28"/>
        <end position="46"/>
    </location>
</feature>
<evidence type="ECO:0000313" key="3">
    <source>
        <dbReference type="Proteomes" id="UP000075903"/>
    </source>
</evidence>
<dbReference type="AlphaFoldDB" id="A0A182UP07"/>
<evidence type="ECO:0000256" key="1">
    <source>
        <dbReference type="SAM" id="MobiDB-lite"/>
    </source>
</evidence>
<sequence length="163" mass="17015">MSTSSSSSTVTPAPRMVENVDSVRKCSVVSSVLNEETSASEPSSGKQPPAHTKECTIPDEGEELPDVEAAGCTFETPTTDRTVFRLRKCSTKIFGLSPVSEISAALQDSGLGTPRAARHAHSRSVCLRKVSSTSPGNPLRFPPYQPAGVGCGRISAATPALVA</sequence>
<protein>
    <submittedName>
        <fullName evidence="2">Uncharacterized protein</fullName>
    </submittedName>
</protein>
<dbReference type="VEuPathDB" id="VectorBase:AMEM001174"/>